<dbReference type="PANTHER" id="PTHR15020">
    <property type="entry name" value="FLAVIN REDUCTASE-RELATED"/>
    <property type="match status" value="1"/>
</dbReference>
<dbReference type="GeneID" id="91086009"/>
<reference evidence="1" key="2">
    <citation type="journal article" date="2022" name="Elife">
        <title>Obligate sexual reproduction of a homothallic fungus closely related to the Cryptococcus pathogenic species complex.</title>
        <authorList>
            <person name="Passer A.R."/>
            <person name="Clancey S.A."/>
            <person name="Shea T."/>
            <person name="David-Palma M."/>
            <person name="Averette A.F."/>
            <person name="Boekhout T."/>
            <person name="Porcel B.M."/>
            <person name="Nowrousian M."/>
            <person name="Cuomo C.A."/>
            <person name="Sun S."/>
            <person name="Heitman J."/>
            <person name="Coelho M.A."/>
        </authorList>
    </citation>
    <scope>NUCLEOTIDE SEQUENCE</scope>
    <source>
        <strain evidence="1">CBS 7841</strain>
    </source>
</reference>
<sequence>MSQLTFTVFGGGGQIAKLFTRLAVQAGHAVNSVIKDDGHQQELQAIGAKTHILSLADASVSDLASLLETTCPDVVLFSAGAGGKPPGPNIIDYQGAVKVFDALEQSPVQRLIYVGAVDVRSRDKPFPDWYDEEDKLNSGKYWEAIGSYMQAKLDAELDLHTRTSIDYTVLRPGMLTPEPAAGVNLGKLHIGKTSRELIAKVALAVATTPGTKGLTIDVMDGEGTVNGELKKVVSHKIDAWTG</sequence>
<proteinExistence type="predicted"/>
<dbReference type="Proteomes" id="UP000094043">
    <property type="component" value="Chromosome 2"/>
</dbReference>
<dbReference type="VEuPathDB" id="FungiDB:L203_03036"/>
<protein>
    <submittedName>
        <fullName evidence="1">Uncharacterized protein</fullName>
    </submittedName>
</protein>
<evidence type="ECO:0000313" key="2">
    <source>
        <dbReference type="Proteomes" id="UP000094043"/>
    </source>
</evidence>
<reference evidence="1" key="3">
    <citation type="submission" date="2024-01" db="EMBL/GenBank/DDBJ databases">
        <authorList>
            <person name="Coelho M.A."/>
            <person name="David-Palma M."/>
            <person name="Shea T."/>
            <person name="Sun S."/>
            <person name="Cuomo C.A."/>
            <person name="Heitman J."/>
        </authorList>
    </citation>
    <scope>NUCLEOTIDE SEQUENCE</scope>
    <source>
        <strain evidence="1">CBS 7841</strain>
    </source>
</reference>
<dbReference type="RefSeq" id="XP_066067328.1">
    <property type="nucleotide sequence ID" value="XM_066211231.1"/>
</dbReference>
<evidence type="ECO:0000313" key="1">
    <source>
        <dbReference type="EMBL" id="WVN86628.1"/>
    </source>
</evidence>
<dbReference type="OrthoDB" id="10254604at2759"/>
<reference evidence="1" key="1">
    <citation type="submission" date="2016-06" db="EMBL/GenBank/DDBJ databases">
        <authorList>
            <person name="Cuomo C."/>
            <person name="Litvintseva A."/>
            <person name="Heitman J."/>
            <person name="Chen Y."/>
            <person name="Sun S."/>
            <person name="Springer D."/>
            <person name="Dromer F."/>
            <person name="Young S."/>
            <person name="Zeng Q."/>
            <person name="Chapman S."/>
            <person name="Gujja S."/>
            <person name="Saif S."/>
            <person name="Birren B."/>
        </authorList>
    </citation>
    <scope>NUCLEOTIDE SEQUENCE</scope>
    <source>
        <strain evidence="1">CBS 7841</strain>
    </source>
</reference>
<dbReference type="PANTHER" id="PTHR15020:SF50">
    <property type="entry name" value="UPF0659 PROTEIN YMR090W"/>
    <property type="match status" value="1"/>
</dbReference>
<dbReference type="InterPro" id="IPR036291">
    <property type="entry name" value="NAD(P)-bd_dom_sf"/>
</dbReference>
<dbReference type="Pfam" id="PF13460">
    <property type="entry name" value="NAD_binding_10"/>
    <property type="match status" value="1"/>
</dbReference>
<organism evidence="1 2">
    <name type="scientific">Cryptococcus depauperatus CBS 7841</name>
    <dbReference type="NCBI Taxonomy" id="1295531"/>
    <lineage>
        <taxon>Eukaryota</taxon>
        <taxon>Fungi</taxon>
        <taxon>Dikarya</taxon>
        <taxon>Basidiomycota</taxon>
        <taxon>Agaricomycotina</taxon>
        <taxon>Tremellomycetes</taxon>
        <taxon>Tremellales</taxon>
        <taxon>Cryptococcaceae</taxon>
        <taxon>Cryptococcus</taxon>
    </lineage>
</organism>
<dbReference type="Gene3D" id="3.40.50.720">
    <property type="entry name" value="NAD(P)-binding Rossmann-like Domain"/>
    <property type="match status" value="1"/>
</dbReference>
<dbReference type="KEGG" id="cdep:91086009"/>
<dbReference type="AlphaFoldDB" id="A0A1E3IHD9"/>
<dbReference type="InterPro" id="IPR016040">
    <property type="entry name" value="NAD(P)-bd_dom"/>
</dbReference>
<gene>
    <name evidence="1" type="ORF">L203_101796</name>
</gene>
<dbReference type="EMBL" id="CP143785">
    <property type="protein sequence ID" value="WVN86628.1"/>
    <property type="molecule type" value="Genomic_DNA"/>
</dbReference>
<name>A0A1E3IHD9_9TREE</name>
<accession>A0A1E3IHD9</accession>
<keyword evidence="2" id="KW-1185">Reference proteome</keyword>
<dbReference type="SUPFAM" id="SSF51735">
    <property type="entry name" value="NAD(P)-binding Rossmann-fold domains"/>
    <property type="match status" value="1"/>
</dbReference>